<sequence length="211" mass="22497">MRDRNAPLTEADASSLAWDKMDGLLPAAVQDAATGRLLMLGYMDRDALAATLSSGFATFYSRSKGRLWMKGETSGNRLAVRSVHEDCDGDALLVRAAPEGPTCHLGTTSCFGGDENGPAWLAELAAIVRDRAASGDETSYTRRLLAEGPAKIAQKVGEEGVEVALAGVTRDAAGCVEETADLLYHLTVLMEARGYGWEDVIAVLKRRHQAG</sequence>
<dbReference type="OrthoDB" id="9795769at2"/>
<dbReference type="Gene3D" id="3.10.20.810">
    <property type="entry name" value="Phosphoribosyl-AMP cyclohydrolase"/>
    <property type="match status" value="1"/>
</dbReference>
<comment type="pathway">
    <text evidence="5 16">Amino-acid biosynthesis; L-histidine biosynthesis; L-histidine from 5-phospho-alpha-D-ribose 1-diphosphate: step 2/9.</text>
</comment>
<evidence type="ECO:0000256" key="3">
    <source>
        <dbReference type="ARBA" id="ARBA00004496"/>
    </source>
</evidence>
<keyword evidence="19" id="KW-1185">Reference proteome</keyword>
<dbReference type="EC" id="3.6.1.31" evidence="16"/>
<evidence type="ECO:0000256" key="5">
    <source>
        <dbReference type="ARBA" id="ARBA00005204"/>
    </source>
</evidence>
<dbReference type="InterPro" id="IPR008179">
    <property type="entry name" value="HisE"/>
</dbReference>
<dbReference type="UniPathway" id="UPA00031">
    <property type="reaction ID" value="UER00007"/>
</dbReference>
<dbReference type="PANTHER" id="PTHR42945:SF9">
    <property type="entry name" value="HISTIDINE BIOSYNTHESIS BIFUNCTIONAL PROTEIN HISIE"/>
    <property type="match status" value="1"/>
</dbReference>
<name>A0A4Y8ZRD1_9SPHN</name>
<comment type="caution">
    <text evidence="18">The sequence shown here is derived from an EMBL/GenBank/DDBJ whole genome shotgun (WGS) entry which is preliminary data.</text>
</comment>
<evidence type="ECO:0000256" key="6">
    <source>
        <dbReference type="ARBA" id="ARBA00007731"/>
    </source>
</evidence>
<evidence type="ECO:0000256" key="1">
    <source>
        <dbReference type="ARBA" id="ARBA00000024"/>
    </source>
</evidence>
<dbReference type="Gene3D" id="1.10.287.1080">
    <property type="entry name" value="MazG-like"/>
    <property type="match status" value="1"/>
</dbReference>
<evidence type="ECO:0000313" key="18">
    <source>
        <dbReference type="EMBL" id="TFI58580.1"/>
    </source>
</evidence>
<keyword evidence="11 16" id="KW-0547">Nucleotide-binding</keyword>
<comment type="similarity">
    <text evidence="8">Belongs to the PRA-PH family.</text>
</comment>
<dbReference type="CDD" id="cd11534">
    <property type="entry name" value="NTP-PPase_HisIE_like"/>
    <property type="match status" value="1"/>
</dbReference>
<dbReference type="Pfam" id="PF01503">
    <property type="entry name" value="PRA-PH"/>
    <property type="match status" value="1"/>
</dbReference>
<evidence type="ECO:0000256" key="10">
    <source>
        <dbReference type="ARBA" id="ARBA00022605"/>
    </source>
</evidence>
<dbReference type="InterPro" id="IPR021130">
    <property type="entry name" value="PRib-ATP_PPHydrolase-like"/>
</dbReference>
<gene>
    <name evidence="16" type="primary">hisI</name>
    <name evidence="16" type="synonym">hisIE</name>
    <name evidence="18" type="ORF">E2493_09145</name>
</gene>
<dbReference type="PANTHER" id="PTHR42945">
    <property type="entry name" value="HISTIDINE BIOSYNTHESIS BIFUNCTIONAL PROTEIN"/>
    <property type="match status" value="1"/>
</dbReference>
<dbReference type="RefSeq" id="WP_135085964.1">
    <property type="nucleotide sequence ID" value="NZ_SPDV01000014.1"/>
</dbReference>
<evidence type="ECO:0000256" key="14">
    <source>
        <dbReference type="ARBA" id="ARBA00023102"/>
    </source>
</evidence>
<dbReference type="AlphaFoldDB" id="A0A4Y8ZRD1"/>
<accession>A0A4Y8ZRD1</accession>
<evidence type="ECO:0000256" key="4">
    <source>
        <dbReference type="ARBA" id="ARBA00005169"/>
    </source>
</evidence>
<dbReference type="HAMAP" id="MF_01020">
    <property type="entry name" value="HisE"/>
    <property type="match status" value="1"/>
</dbReference>
<evidence type="ECO:0000256" key="16">
    <source>
        <dbReference type="HAMAP-Rule" id="MF_01019"/>
    </source>
</evidence>
<dbReference type="GO" id="GO:0004636">
    <property type="term" value="F:phosphoribosyl-ATP diphosphatase activity"/>
    <property type="evidence" value="ECO:0007669"/>
    <property type="project" value="UniProtKB-UniRule"/>
</dbReference>
<evidence type="ECO:0000256" key="9">
    <source>
        <dbReference type="ARBA" id="ARBA00022490"/>
    </source>
</evidence>
<dbReference type="SUPFAM" id="SSF101386">
    <property type="entry name" value="all-alpha NTP pyrophosphatases"/>
    <property type="match status" value="1"/>
</dbReference>
<dbReference type="InterPro" id="IPR002496">
    <property type="entry name" value="PRib_AMP_CycHydrolase_dom"/>
</dbReference>
<comment type="similarity">
    <text evidence="7 16">In the N-terminal section; belongs to the PRA-CH family.</text>
</comment>
<keyword evidence="12 16" id="KW-0378">Hydrolase</keyword>
<dbReference type="NCBIfam" id="TIGR03188">
    <property type="entry name" value="histidine_hisI"/>
    <property type="match status" value="1"/>
</dbReference>
<comment type="catalytic activity">
    <reaction evidence="1 16">
        <text>1-(5-phospho-beta-D-ribosyl)-5'-AMP + H2O = 1-(5-phospho-beta-D-ribosyl)-5-[(5-phospho-beta-D-ribosylamino)methylideneamino]imidazole-4-carboxamide</text>
        <dbReference type="Rhea" id="RHEA:20049"/>
        <dbReference type="ChEBI" id="CHEBI:15377"/>
        <dbReference type="ChEBI" id="CHEBI:58435"/>
        <dbReference type="ChEBI" id="CHEBI:59457"/>
        <dbReference type="EC" id="3.5.4.19"/>
    </reaction>
</comment>
<dbReference type="InterPro" id="IPR038019">
    <property type="entry name" value="PRib_AMP_CycHydrolase_sf"/>
</dbReference>
<dbReference type="NCBIfam" id="NF002747">
    <property type="entry name" value="PRK02759.1"/>
    <property type="match status" value="1"/>
</dbReference>
<comment type="similarity">
    <text evidence="6 16">In the C-terminal section; belongs to the PRA-PH family.</text>
</comment>
<comment type="subcellular location">
    <subcellularLocation>
        <location evidence="3 16">Cytoplasm</location>
    </subcellularLocation>
</comment>
<dbReference type="GO" id="GO:0004635">
    <property type="term" value="F:phosphoribosyl-AMP cyclohydrolase activity"/>
    <property type="evidence" value="ECO:0007669"/>
    <property type="project" value="UniProtKB-UniRule"/>
</dbReference>
<feature type="domain" description="Phosphoribosyl-AMP cyclohydrolase" evidence="17">
    <location>
        <begin position="39"/>
        <end position="111"/>
    </location>
</feature>
<evidence type="ECO:0000313" key="19">
    <source>
        <dbReference type="Proteomes" id="UP000298213"/>
    </source>
</evidence>
<keyword evidence="10 16" id="KW-0028">Amino-acid biosynthesis</keyword>
<dbReference type="EMBL" id="SPDV01000014">
    <property type="protein sequence ID" value="TFI58580.1"/>
    <property type="molecule type" value="Genomic_DNA"/>
</dbReference>
<proteinExistence type="inferred from homology"/>
<feature type="region of interest" description="Phosphoribosyl-ATP pyrophosphohydrolase" evidence="16">
    <location>
        <begin position="121"/>
        <end position="211"/>
    </location>
</feature>
<dbReference type="Pfam" id="PF01502">
    <property type="entry name" value="PRA-CH"/>
    <property type="match status" value="1"/>
</dbReference>
<keyword evidence="13 16" id="KW-0067">ATP-binding</keyword>
<dbReference type="SUPFAM" id="SSF141734">
    <property type="entry name" value="HisI-like"/>
    <property type="match status" value="1"/>
</dbReference>
<feature type="region of interest" description="Phosphoribosyl-AMP cyclohydrolase" evidence="16">
    <location>
        <begin position="1"/>
        <end position="120"/>
    </location>
</feature>
<evidence type="ECO:0000256" key="15">
    <source>
        <dbReference type="ARBA" id="ARBA00023268"/>
    </source>
</evidence>
<protein>
    <recommendedName>
        <fullName evidence="16">Histidine biosynthesis bifunctional protein HisIE</fullName>
    </recommendedName>
    <domain>
        <recommendedName>
            <fullName evidence="16">Phosphoribosyl-AMP cyclohydrolase</fullName>
            <shortName evidence="16">PRA-CH</shortName>
            <ecNumber evidence="16">3.5.4.19</ecNumber>
        </recommendedName>
    </domain>
    <domain>
        <recommendedName>
            <fullName evidence="16">Phosphoribosyl-ATP pyrophosphatase</fullName>
            <shortName evidence="16">PRA-PH</shortName>
            <ecNumber evidence="16">3.6.1.31</ecNumber>
        </recommendedName>
    </domain>
</protein>
<dbReference type="Proteomes" id="UP000298213">
    <property type="component" value="Unassembled WGS sequence"/>
</dbReference>
<dbReference type="GO" id="GO:0000105">
    <property type="term" value="P:L-histidine biosynthetic process"/>
    <property type="evidence" value="ECO:0007669"/>
    <property type="project" value="UniProtKB-UniRule"/>
</dbReference>
<comment type="pathway">
    <text evidence="4 16">Amino-acid biosynthesis; L-histidine biosynthesis; L-histidine from 5-phospho-alpha-D-ribose 1-diphosphate: step 3/9.</text>
</comment>
<keyword evidence="14 16" id="KW-0368">Histidine biosynthesis</keyword>
<dbReference type="HAMAP" id="MF_01019">
    <property type="entry name" value="HisIE"/>
    <property type="match status" value="1"/>
</dbReference>
<evidence type="ECO:0000256" key="11">
    <source>
        <dbReference type="ARBA" id="ARBA00022741"/>
    </source>
</evidence>
<dbReference type="GO" id="GO:0005524">
    <property type="term" value="F:ATP binding"/>
    <property type="evidence" value="ECO:0007669"/>
    <property type="project" value="UniProtKB-KW"/>
</dbReference>
<comment type="catalytic activity">
    <reaction evidence="2 16">
        <text>1-(5-phospho-beta-D-ribosyl)-ATP + H2O = 1-(5-phospho-beta-D-ribosyl)-5'-AMP + diphosphate + H(+)</text>
        <dbReference type="Rhea" id="RHEA:22828"/>
        <dbReference type="ChEBI" id="CHEBI:15377"/>
        <dbReference type="ChEBI" id="CHEBI:15378"/>
        <dbReference type="ChEBI" id="CHEBI:33019"/>
        <dbReference type="ChEBI" id="CHEBI:59457"/>
        <dbReference type="ChEBI" id="CHEBI:73183"/>
        <dbReference type="EC" id="3.6.1.31"/>
    </reaction>
</comment>
<organism evidence="18 19">
    <name type="scientific">Sphingomonas parva</name>
    <dbReference type="NCBI Taxonomy" id="2555898"/>
    <lineage>
        <taxon>Bacteria</taxon>
        <taxon>Pseudomonadati</taxon>
        <taxon>Pseudomonadota</taxon>
        <taxon>Alphaproteobacteria</taxon>
        <taxon>Sphingomonadales</taxon>
        <taxon>Sphingomonadaceae</taxon>
        <taxon>Sphingomonas</taxon>
    </lineage>
</organism>
<evidence type="ECO:0000259" key="17">
    <source>
        <dbReference type="Pfam" id="PF01502"/>
    </source>
</evidence>
<dbReference type="InterPro" id="IPR023019">
    <property type="entry name" value="His_synth_HisIE"/>
</dbReference>
<keyword evidence="9 16" id="KW-0963">Cytoplasm</keyword>
<dbReference type="FunFam" id="3.10.20.810:FF:000001">
    <property type="entry name" value="Histidine biosynthesis bifunctional protein HisIE"/>
    <property type="match status" value="1"/>
</dbReference>
<dbReference type="EC" id="3.5.4.19" evidence="16"/>
<dbReference type="GO" id="GO:0005737">
    <property type="term" value="C:cytoplasm"/>
    <property type="evidence" value="ECO:0007669"/>
    <property type="project" value="UniProtKB-SubCell"/>
</dbReference>
<evidence type="ECO:0000256" key="12">
    <source>
        <dbReference type="ARBA" id="ARBA00022801"/>
    </source>
</evidence>
<evidence type="ECO:0000256" key="7">
    <source>
        <dbReference type="ARBA" id="ARBA00008299"/>
    </source>
</evidence>
<evidence type="ECO:0000256" key="8">
    <source>
        <dbReference type="ARBA" id="ARBA00009392"/>
    </source>
</evidence>
<reference evidence="18 19" key="1">
    <citation type="submission" date="2019-03" db="EMBL/GenBank/DDBJ databases">
        <title>Genome sequence of Sphingomonas sp. 17J27-24.</title>
        <authorList>
            <person name="Kim M."/>
            <person name="Maeng S."/>
            <person name="Sathiyaraj S."/>
        </authorList>
    </citation>
    <scope>NUCLEOTIDE SEQUENCE [LARGE SCALE GENOMIC DNA]</scope>
    <source>
        <strain evidence="18 19">17J27-24</strain>
    </source>
</reference>
<evidence type="ECO:0000256" key="2">
    <source>
        <dbReference type="ARBA" id="ARBA00001460"/>
    </source>
</evidence>
<keyword evidence="15 16" id="KW-0511">Multifunctional enzyme</keyword>
<evidence type="ECO:0000256" key="13">
    <source>
        <dbReference type="ARBA" id="ARBA00022840"/>
    </source>
</evidence>